<evidence type="ECO:0000256" key="6">
    <source>
        <dbReference type="ARBA" id="ARBA00022989"/>
    </source>
</evidence>
<feature type="transmembrane region" description="Helical" evidence="9">
    <location>
        <begin position="544"/>
        <end position="570"/>
    </location>
</feature>
<dbReference type="CDD" id="cd03801">
    <property type="entry name" value="GT4_PimA-like"/>
    <property type="match status" value="1"/>
</dbReference>
<evidence type="ECO:0000313" key="13">
    <source>
        <dbReference type="Proteomes" id="UP000222056"/>
    </source>
</evidence>
<dbReference type="Pfam" id="PF00534">
    <property type="entry name" value="Glycos_transf_1"/>
    <property type="match status" value="1"/>
</dbReference>
<dbReference type="OrthoDB" id="5240531at2"/>
<feature type="domain" description="Glycosyl transferase family 1" evidence="10">
    <location>
        <begin position="209"/>
        <end position="361"/>
    </location>
</feature>
<dbReference type="PANTHER" id="PTHR45947">
    <property type="entry name" value="SULFOQUINOVOSYL TRANSFERASE SQD2"/>
    <property type="match status" value="1"/>
</dbReference>
<feature type="transmembrane region" description="Helical" evidence="9">
    <location>
        <begin position="467"/>
        <end position="485"/>
    </location>
</feature>
<evidence type="ECO:0000256" key="5">
    <source>
        <dbReference type="ARBA" id="ARBA00022692"/>
    </source>
</evidence>
<organism evidence="12 13">
    <name type="scientific">Thermoleophilum album</name>
    <dbReference type="NCBI Taxonomy" id="29539"/>
    <lineage>
        <taxon>Bacteria</taxon>
        <taxon>Bacillati</taxon>
        <taxon>Actinomycetota</taxon>
        <taxon>Thermoleophilia</taxon>
        <taxon>Thermoleophilales</taxon>
        <taxon>Thermoleophilaceae</taxon>
        <taxon>Thermoleophilum</taxon>
    </lineage>
</organism>
<dbReference type="RefSeq" id="WP_093116741.1">
    <property type="nucleotide sequence ID" value="NZ_FNWJ01000001.1"/>
</dbReference>
<accession>A0A1H6FMM3</accession>
<dbReference type="SUPFAM" id="SSF53756">
    <property type="entry name" value="UDP-Glycosyltransferase/glycogen phosphorylase"/>
    <property type="match status" value="1"/>
</dbReference>
<feature type="region of interest" description="Disordered" evidence="8">
    <location>
        <begin position="403"/>
        <end position="424"/>
    </location>
</feature>
<evidence type="ECO:0000256" key="1">
    <source>
        <dbReference type="ARBA" id="ARBA00004651"/>
    </source>
</evidence>
<feature type="domain" description="Glycosyltransferase subfamily 4-like N-terminal" evidence="11">
    <location>
        <begin position="14"/>
        <end position="191"/>
    </location>
</feature>
<evidence type="ECO:0000313" key="12">
    <source>
        <dbReference type="EMBL" id="SEH12126.1"/>
    </source>
</evidence>
<name>A0A1H6FMM3_THEAL</name>
<dbReference type="PANTHER" id="PTHR45947:SF13">
    <property type="entry name" value="TRANSFERASE"/>
    <property type="match status" value="1"/>
</dbReference>
<dbReference type="Gene3D" id="3.40.50.2000">
    <property type="entry name" value="Glycogen Phosphorylase B"/>
    <property type="match status" value="2"/>
</dbReference>
<feature type="transmembrane region" description="Helical" evidence="9">
    <location>
        <begin position="582"/>
        <end position="603"/>
    </location>
</feature>
<keyword evidence="7 9" id="KW-0472">Membrane</keyword>
<evidence type="ECO:0000256" key="3">
    <source>
        <dbReference type="ARBA" id="ARBA00022676"/>
    </source>
</evidence>
<dbReference type="GO" id="GO:0016757">
    <property type="term" value="F:glycosyltransferase activity"/>
    <property type="evidence" value="ECO:0007669"/>
    <property type="project" value="UniProtKB-KW"/>
</dbReference>
<dbReference type="Pfam" id="PF03706">
    <property type="entry name" value="LPG_synthase_TM"/>
    <property type="match status" value="1"/>
</dbReference>
<dbReference type="InterPro" id="IPR050194">
    <property type="entry name" value="Glycosyltransferase_grp1"/>
</dbReference>
<dbReference type="InterPro" id="IPR028098">
    <property type="entry name" value="Glyco_trans_4-like_N"/>
</dbReference>
<evidence type="ECO:0000256" key="7">
    <source>
        <dbReference type="ARBA" id="ARBA00023136"/>
    </source>
</evidence>
<dbReference type="GO" id="GO:0005886">
    <property type="term" value="C:plasma membrane"/>
    <property type="evidence" value="ECO:0007669"/>
    <property type="project" value="UniProtKB-SubCell"/>
</dbReference>
<keyword evidence="4 12" id="KW-0808">Transferase</keyword>
<keyword evidence="5 9" id="KW-0812">Transmembrane</keyword>
<dbReference type="Pfam" id="PF13439">
    <property type="entry name" value="Glyco_transf_4"/>
    <property type="match status" value="1"/>
</dbReference>
<dbReference type="Proteomes" id="UP000222056">
    <property type="component" value="Unassembled WGS sequence"/>
</dbReference>
<feature type="transmembrane region" description="Helical" evidence="9">
    <location>
        <begin position="720"/>
        <end position="743"/>
    </location>
</feature>
<keyword evidence="3 12" id="KW-0328">Glycosyltransferase</keyword>
<dbReference type="GO" id="GO:1901137">
    <property type="term" value="P:carbohydrate derivative biosynthetic process"/>
    <property type="evidence" value="ECO:0007669"/>
    <property type="project" value="UniProtKB-ARBA"/>
</dbReference>
<evidence type="ECO:0000256" key="8">
    <source>
        <dbReference type="SAM" id="MobiDB-lite"/>
    </source>
</evidence>
<dbReference type="STRING" id="29539.SAMN02745716_0991"/>
<dbReference type="AlphaFoldDB" id="A0A1H6FMM3"/>
<sequence length="779" mass="83154">MRIAVVSPYSLNYPGGVGQHAEALTRELRRRGHEAVLLAPWDPNDRVARWLHRGLAPRERELAPWIIPLGRTLAIPANGSQSNLCLSPNGVARLGHLLRRGRFDVVHVHEPNAPAVSWYAVEHARAPVVATFHAFSTSAFANHFAANIAGARRLYAKIAKRIAVSEAAAWTARRFYGGRYEIVPNGVDLERARRARAELAGGERSRRDQRGLRIAFLGRADERKGLPVLLRAFEALRRAGVEAQLVVAGPAPEEVRALALELDGIDPIGPVDEHGKWRLLAAADVLVAPSLGGESFGMVLTEALAAGTPVVASDIPGYREVARDCNAATLAPPGDAAELATRLRQLAADEHRLARMSEAAARDAERYAWPRVAERVEQVYEQALAQGMPSGVAVRFGLRPVEQPRPPAPARIPPPGADREVGRRGRRRALRRAATALGGLAACTLVALALKRLGIDAIGSALLKATPAWVLLSLALMSASLLLRAEAWHAIMRSALSGIRVRRRDAARGTMIGVLMSATLPARLGEPSRALVVARRLGRVRDRLPLVLGTLVSQTILNLLALAALGAITLSSLEPVRARPEALVGVVAVPLALVLLLASFPWLLPNSLTRGGGRLASLLALVRAVAARARAGLAVFRRPRLALWAATCQTGAWALQLLSCYVLLRALGLDVEQDLGAAAAVLFAVNVTAVLPATPSNVGVFQAACVAVLSVYGVGRTDAFAYGIILQAVELATAFALGVPALVGEGLTWRELRLRALHAAPVELPRVSASRERAARVDA</sequence>
<dbReference type="InterPro" id="IPR001296">
    <property type="entry name" value="Glyco_trans_1"/>
</dbReference>
<comment type="subcellular location">
    <subcellularLocation>
        <location evidence="1">Cell membrane</location>
        <topology evidence="1">Multi-pass membrane protein</topology>
    </subcellularLocation>
</comment>
<gene>
    <name evidence="12" type="ORF">SAMN02745716_0991</name>
</gene>
<keyword evidence="13" id="KW-1185">Reference proteome</keyword>
<keyword evidence="2" id="KW-1003">Cell membrane</keyword>
<feature type="transmembrane region" description="Helical" evidence="9">
    <location>
        <begin position="698"/>
        <end position="714"/>
    </location>
</feature>
<evidence type="ECO:0000256" key="2">
    <source>
        <dbReference type="ARBA" id="ARBA00022475"/>
    </source>
</evidence>
<feature type="compositionally biased region" description="Pro residues" evidence="8">
    <location>
        <begin position="403"/>
        <end position="416"/>
    </location>
</feature>
<proteinExistence type="predicted"/>
<evidence type="ECO:0000256" key="9">
    <source>
        <dbReference type="SAM" id="Phobius"/>
    </source>
</evidence>
<feature type="transmembrane region" description="Helical" evidence="9">
    <location>
        <begin position="676"/>
        <end position="693"/>
    </location>
</feature>
<dbReference type="InterPro" id="IPR022791">
    <property type="entry name" value="L-PG_synthase/AglD"/>
</dbReference>
<evidence type="ECO:0000259" key="10">
    <source>
        <dbReference type="Pfam" id="PF00534"/>
    </source>
</evidence>
<evidence type="ECO:0000259" key="11">
    <source>
        <dbReference type="Pfam" id="PF13439"/>
    </source>
</evidence>
<evidence type="ECO:0000256" key="4">
    <source>
        <dbReference type="ARBA" id="ARBA00022679"/>
    </source>
</evidence>
<dbReference type="EMBL" id="FNWJ01000001">
    <property type="protein sequence ID" value="SEH12126.1"/>
    <property type="molecule type" value="Genomic_DNA"/>
</dbReference>
<keyword evidence="6 9" id="KW-1133">Transmembrane helix</keyword>
<protein>
    <submittedName>
        <fullName evidence="12">Phosphatidylinositol alpha-mannosyltransferase</fullName>
    </submittedName>
</protein>
<reference evidence="13" key="1">
    <citation type="submission" date="2016-10" db="EMBL/GenBank/DDBJ databases">
        <authorList>
            <person name="Varghese N."/>
            <person name="Submissions S."/>
        </authorList>
    </citation>
    <scope>NUCLEOTIDE SEQUENCE [LARGE SCALE GENOMIC DNA]</scope>
    <source>
        <strain evidence="13">ATCC 35263</strain>
    </source>
</reference>
<feature type="transmembrane region" description="Helical" evidence="9">
    <location>
        <begin position="433"/>
        <end position="455"/>
    </location>
</feature>